<dbReference type="Pfam" id="PF13595">
    <property type="entry name" value="DUF4138"/>
    <property type="match status" value="1"/>
</dbReference>
<proteinExistence type="predicted"/>
<reference evidence="2 3" key="1">
    <citation type="submission" date="2020-02" db="EMBL/GenBank/DDBJ databases">
        <title>Complete genome of Muricauda sp. 501str8.</title>
        <authorList>
            <person name="Dong B."/>
            <person name="Zhu S."/>
            <person name="Yang J."/>
            <person name="Chen J."/>
        </authorList>
    </citation>
    <scope>NUCLEOTIDE SEQUENCE [LARGE SCALE GENOMIC DNA]</scope>
    <source>
        <strain evidence="2 3">501str8</strain>
    </source>
</reference>
<evidence type="ECO:0000256" key="1">
    <source>
        <dbReference type="SAM" id="SignalP"/>
    </source>
</evidence>
<name>A0A6G7IZT0_9FLAO</name>
<feature type="chain" id="PRO_5026210355" evidence="1">
    <location>
        <begin position="20"/>
        <end position="273"/>
    </location>
</feature>
<gene>
    <name evidence="2" type="ORF">GVT53_05300</name>
</gene>
<protein>
    <submittedName>
        <fullName evidence="2">DUF4138 domain-containing protein</fullName>
    </submittedName>
</protein>
<dbReference type="EMBL" id="CP049616">
    <property type="protein sequence ID" value="QII44111.1"/>
    <property type="molecule type" value="Genomic_DNA"/>
</dbReference>
<dbReference type="KEGG" id="mut:GVT53_05300"/>
<evidence type="ECO:0000313" key="2">
    <source>
        <dbReference type="EMBL" id="QII44111.1"/>
    </source>
</evidence>
<keyword evidence="3" id="KW-1185">Reference proteome</keyword>
<dbReference type="RefSeq" id="WP_166247772.1">
    <property type="nucleotide sequence ID" value="NZ_CP049616.1"/>
</dbReference>
<organism evidence="2 3">
    <name type="scientific">Flagellimonas oceani</name>
    <dbReference type="NCBI Taxonomy" id="2698672"/>
    <lineage>
        <taxon>Bacteria</taxon>
        <taxon>Pseudomonadati</taxon>
        <taxon>Bacteroidota</taxon>
        <taxon>Flavobacteriia</taxon>
        <taxon>Flavobacteriales</taxon>
        <taxon>Flavobacteriaceae</taxon>
        <taxon>Flagellimonas</taxon>
    </lineage>
</organism>
<dbReference type="InterPro" id="IPR022298">
    <property type="entry name" value="Conjug_transposon_TraN"/>
</dbReference>
<accession>A0A6G7IZT0</accession>
<dbReference type="Proteomes" id="UP000502928">
    <property type="component" value="Chromosome"/>
</dbReference>
<sequence>MRPFHVFIFSLLSHLTLLAQSDTLYVNDTHTLALVFPNPIARAVTGHPNYTFGYDTTSPGRLGLLQGHPGTDSNLLVLTDDGLAYSFYLVYRKQLQEGHRFVNVDKSIGNVRPEKWLDSLVPKKKNLSNTSPESDSLQYQKASTYFLERAQTVLRSKRRDGIILRLRDVAYYGTSTYLVLEIENRSAIDLEVDFVQVFKAHGNPRKKSSYQKLIMEPVYRHKMPSMVKVGQKQCFVYVVPKFTLGDREKLVVELREKRGSRLIVLKGIMRTHH</sequence>
<dbReference type="AlphaFoldDB" id="A0A6G7IZT0"/>
<feature type="signal peptide" evidence="1">
    <location>
        <begin position="1"/>
        <end position="19"/>
    </location>
</feature>
<evidence type="ECO:0000313" key="3">
    <source>
        <dbReference type="Proteomes" id="UP000502928"/>
    </source>
</evidence>
<keyword evidence="1" id="KW-0732">Signal</keyword>